<sequence>MTVDAMTDASSMNHRHAPESIDAELGKSAAQTMRLMVSALQRGFAEAASALGV</sequence>
<protein>
    <submittedName>
        <fullName evidence="2">Uncharacterized protein</fullName>
    </submittedName>
</protein>
<dbReference type="AlphaFoldDB" id="A0A4R2LCS5"/>
<reference evidence="2 3" key="1">
    <citation type="submission" date="2019-03" db="EMBL/GenBank/DDBJ databases">
        <title>Genomic Encyclopedia of Type Strains, Phase IV (KMG-IV): sequencing the most valuable type-strain genomes for metagenomic binning, comparative biology and taxonomic classification.</title>
        <authorList>
            <person name="Goeker M."/>
        </authorList>
    </citation>
    <scope>NUCLEOTIDE SEQUENCE [LARGE SCALE GENOMIC DNA]</scope>
    <source>
        <strain evidence="2 3">DSM 23344</strain>
    </source>
</reference>
<name>A0A4R2LCS5_9GAMM</name>
<keyword evidence="3" id="KW-1185">Reference proteome</keyword>
<feature type="region of interest" description="Disordered" evidence="1">
    <location>
        <begin position="1"/>
        <end position="20"/>
    </location>
</feature>
<dbReference type="RefSeq" id="WP_162883880.1">
    <property type="nucleotide sequence ID" value="NZ_QQSW01000008.1"/>
</dbReference>
<proteinExistence type="predicted"/>
<accession>A0A4R2LCS5</accession>
<organism evidence="2 3">
    <name type="scientific">Chromatocurvus halotolerans</name>
    <dbReference type="NCBI Taxonomy" id="1132028"/>
    <lineage>
        <taxon>Bacteria</taxon>
        <taxon>Pseudomonadati</taxon>
        <taxon>Pseudomonadota</taxon>
        <taxon>Gammaproteobacteria</taxon>
        <taxon>Cellvibrionales</taxon>
        <taxon>Halieaceae</taxon>
        <taxon>Chromatocurvus</taxon>
    </lineage>
</organism>
<evidence type="ECO:0000256" key="1">
    <source>
        <dbReference type="SAM" id="MobiDB-lite"/>
    </source>
</evidence>
<evidence type="ECO:0000313" key="2">
    <source>
        <dbReference type="EMBL" id="TCO77135.1"/>
    </source>
</evidence>
<dbReference type="Proteomes" id="UP000294980">
    <property type="component" value="Unassembled WGS sequence"/>
</dbReference>
<dbReference type="EMBL" id="SLWX01000003">
    <property type="protein sequence ID" value="TCO77135.1"/>
    <property type="molecule type" value="Genomic_DNA"/>
</dbReference>
<comment type="caution">
    <text evidence="2">The sequence shown here is derived from an EMBL/GenBank/DDBJ whole genome shotgun (WGS) entry which is preliminary data.</text>
</comment>
<gene>
    <name evidence="2" type="ORF">EV688_103149</name>
</gene>
<evidence type="ECO:0000313" key="3">
    <source>
        <dbReference type="Proteomes" id="UP000294980"/>
    </source>
</evidence>